<name>A0ABS8BNZ5_9NEIS</name>
<keyword evidence="1" id="KW-0472">Membrane</keyword>
<keyword evidence="1" id="KW-1133">Transmembrane helix</keyword>
<dbReference type="RefSeq" id="WP_226765136.1">
    <property type="nucleotide sequence ID" value="NZ_JAJAWG010000015.1"/>
</dbReference>
<sequence>MKANNSIKIIYAFICFFILIAILSFFKILSVEYKIYSLDFSSQGFERFIKLFDFPIKLLSAAVAMVSVLAVIDNIIKTRVSFYYGQIINELHRCEDEIKEIISRKISMDMILKTIDSKLNKHDNLQIVKHYFNNIANPDLSIDEVIPHLIKLGVFESDGVFRPTTQDLTLRFTRYSLAVLELNKMPCDKMLVRYYAGKYIPLMIDLYNYKAGLDRSLILICYQLGSIPKNYNYDFNEINHNHESITEKFNMQIEKQRRFK</sequence>
<accession>A0ABS8BNZ5</accession>
<organism evidence="2 3">
    <name type="scientific">Deefgea salmonis</name>
    <dbReference type="NCBI Taxonomy" id="2875502"/>
    <lineage>
        <taxon>Bacteria</taxon>
        <taxon>Pseudomonadati</taxon>
        <taxon>Pseudomonadota</taxon>
        <taxon>Betaproteobacteria</taxon>
        <taxon>Neisseriales</taxon>
        <taxon>Chitinibacteraceae</taxon>
        <taxon>Deefgea</taxon>
    </lineage>
</organism>
<dbReference type="EMBL" id="JAJAWG010000015">
    <property type="protein sequence ID" value="MCB5197441.1"/>
    <property type="molecule type" value="Genomic_DNA"/>
</dbReference>
<keyword evidence="3" id="KW-1185">Reference proteome</keyword>
<proteinExistence type="predicted"/>
<feature type="transmembrane region" description="Helical" evidence="1">
    <location>
        <begin position="51"/>
        <end position="72"/>
    </location>
</feature>
<evidence type="ECO:0000313" key="3">
    <source>
        <dbReference type="Proteomes" id="UP001198034"/>
    </source>
</evidence>
<reference evidence="2 3" key="1">
    <citation type="submission" date="2021-10" db="EMBL/GenBank/DDBJ databases">
        <authorList>
            <person name="Chen M."/>
        </authorList>
    </citation>
    <scope>NUCLEOTIDE SEQUENCE [LARGE SCALE GENOMIC DNA]</scope>
    <source>
        <strain evidence="2 3">H3-26</strain>
    </source>
</reference>
<evidence type="ECO:0000313" key="2">
    <source>
        <dbReference type="EMBL" id="MCB5197441.1"/>
    </source>
</evidence>
<protein>
    <submittedName>
        <fullName evidence="2">Uncharacterized protein</fullName>
    </submittedName>
</protein>
<feature type="transmembrane region" description="Helical" evidence="1">
    <location>
        <begin position="9"/>
        <end position="31"/>
    </location>
</feature>
<dbReference type="Proteomes" id="UP001198034">
    <property type="component" value="Unassembled WGS sequence"/>
</dbReference>
<gene>
    <name evidence="2" type="ORF">LG219_14350</name>
</gene>
<evidence type="ECO:0000256" key="1">
    <source>
        <dbReference type="SAM" id="Phobius"/>
    </source>
</evidence>
<keyword evidence="1" id="KW-0812">Transmembrane</keyword>
<comment type="caution">
    <text evidence="2">The sequence shown here is derived from an EMBL/GenBank/DDBJ whole genome shotgun (WGS) entry which is preliminary data.</text>
</comment>